<feature type="transmembrane region" description="Helical" evidence="7">
    <location>
        <begin position="93"/>
        <end position="109"/>
    </location>
</feature>
<evidence type="ECO:0000256" key="2">
    <source>
        <dbReference type="ARBA" id="ARBA00005542"/>
    </source>
</evidence>
<keyword evidence="9" id="KW-1185">Reference proteome</keyword>
<feature type="transmembrane region" description="Helical" evidence="7">
    <location>
        <begin position="70"/>
        <end position="86"/>
    </location>
</feature>
<dbReference type="Pfam" id="PF12036">
    <property type="entry name" value="DUF3522"/>
    <property type="match status" value="1"/>
</dbReference>
<feature type="transmembrane region" description="Helical" evidence="7">
    <location>
        <begin position="33"/>
        <end position="50"/>
    </location>
</feature>
<dbReference type="PANTHER" id="PTHR36561:SF2">
    <property type="entry name" value="HAEMOLYSIN-III RELATED"/>
    <property type="match status" value="1"/>
</dbReference>
<dbReference type="InterPro" id="IPR021910">
    <property type="entry name" value="NGX6/PGAP6/MYMK"/>
</dbReference>
<organism evidence="8 9">
    <name type="scientific">Pythium oligandrum</name>
    <name type="common">Mycoparasitic fungus</name>
    <dbReference type="NCBI Taxonomy" id="41045"/>
    <lineage>
        <taxon>Eukaryota</taxon>
        <taxon>Sar</taxon>
        <taxon>Stramenopiles</taxon>
        <taxon>Oomycota</taxon>
        <taxon>Peronosporomycetes</taxon>
        <taxon>Pythiales</taxon>
        <taxon>Pythiaceae</taxon>
        <taxon>Pythium</taxon>
    </lineage>
</organism>
<feature type="transmembrane region" description="Helical" evidence="7">
    <location>
        <begin position="121"/>
        <end position="137"/>
    </location>
</feature>
<name>A0A8K1CHC4_PYTOL</name>
<keyword evidence="4 7" id="KW-0812">Transmembrane</keyword>
<sequence length="210" mass="24417">MKSSFEMGMMLVITGITNFCMFPAIVNLYKQELVFESFIGMFTMVTSFLYHCCDSIDGPLWLTEGQWHRLDNIGSIMSFVIWAIYLMDLQRPVLQRYLQYTFLAIVLVFQEKNPWDEINSFIPILLAFAVLFTSFVVRGRVPKYDKVQLRRGLMVLGAAFCCFLKGLDDRNDPFRFFHGCWHAFIGAAAYYNFKVLQAAHKTSHLPFKHT</sequence>
<dbReference type="AlphaFoldDB" id="A0A8K1CHC4"/>
<dbReference type="EMBL" id="SPLM01000072">
    <property type="protein sequence ID" value="TMW63397.1"/>
    <property type="molecule type" value="Genomic_DNA"/>
</dbReference>
<evidence type="ECO:0000313" key="9">
    <source>
        <dbReference type="Proteomes" id="UP000794436"/>
    </source>
</evidence>
<keyword evidence="5 7" id="KW-1133">Transmembrane helix</keyword>
<evidence type="ECO:0000256" key="5">
    <source>
        <dbReference type="ARBA" id="ARBA00022989"/>
    </source>
</evidence>
<dbReference type="PANTHER" id="PTHR36561">
    <property type="entry name" value="HAEMOLYSIN-III RELATED-RELATED"/>
    <property type="match status" value="1"/>
</dbReference>
<evidence type="ECO:0000256" key="6">
    <source>
        <dbReference type="ARBA" id="ARBA00023136"/>
    </source>
</evidence>
<evidence type="ECO:0000313" key="8">
    <source>
        <dbReference type="EMBL" id="TMW63397.1"/>
    </source>
</evidence>
<keyword evidence="3" id="KW-1003">Cell membrane</keyword>
<dbReference type="Proteomes" id="UP000794436">
    <property type="component" value="Unassembled WGS sequence"/>
</dbReference>
<proteinExistence type="inferred from homology"/>
<feature type="transmembrane region" description="Helical" evidence="7">
    <location>
        <begin position="6"/>
        <end position="26"/>
    </location>
</feature>
<keyword evidence="6 7" id="KW-0472">Membrane</keyword>
<evidence type="ECO:0000256" key="1">
    <source>
        <dbReference type="ARBA" id="ARBA00004651"/>
    </source>
</evidence>
<evidence type="ECO:0000256" key="3">
    <source>
        <dbReference type="ARBA" id="ARBA00022475"/>
    </source>
</evidence>
<accession>A0A8K1CHC4</accession>
<protein>
    <submittedName>
        <fullName evidence="8">Uncharacterized protein</fullName>
    </submittedName>
</protein>
<evidence type="ECO:0000256" key="7">
    <source>
        <dbReference type="SAM" id="Phobius"/>
    </source>
</evidence>
<comment type="caution">
    <text evidence="8">The sequence shown here is derived from an EMBL/GenBank/DDBJ whole genome shotgun (WGS) entry which is preliminary data.</text>
</comment>
<comment type="subcellular location">
    <subcellularLocation>
        <location evidence="1">Cell membrane</location>
        <topology evidence="1">Multi-pass membrane protein</topology>
    </subcellularLocation>
</comment>
<dbReference type="OrthoDB" id="10266771at2759"/>
<dbReference type="GO" id="GO:0005886">
    <property type="term" value="C:plasma membrane"/>
    <property type="evidence" value="ECO:0007669"/>
    <property type="project" value="UniProtKB-SubCell"/>
</dbReference>
<evidence type="ECO:0000256" key="4">
    <source>
        <dbReference type="ARBA" id="ARBA00022692"/>
    </source>
</evidence>
<reference evidence="8" key="1">
    <citation type="submission" date="2019-03" db="EMBL/GenBank/DDBJ databases">
        <title>Long read genome sequence of the mycoparasitic Pythium oligandrum ATCC 38472 isolated from sugarbeet rhizosphere.</title>
        <authorList>
            <person name="Gaulin E."/>
        </authorList>
    </citation>
    <scope>NUCLEOTIDE SEQUENCE</scope>
    <source>
        <strain evidence="8">ATCC 38472_TT</strain>
    </source>
</reference>
<gene>
    <name evidence="8" type="ORF">Poli38472_002338</name>
</gene>
<comment type="similarity">
    <text evidence="2">Belongs to the TMEM8 family.</text>
</comment>